<dbReference type="AlphaFoldDB" id="A0A8C4SHY4"/>
<proteinExistence type="predicted"/>
<reference evidence="2" key="3">
    <citation type="submission" date="2025-09" db="UniProtKB">
        <authorList>
            <consortium name="Ensembl"/>
        </authorList>
    </citation>
    <scope>IDENTIFICATION</scope>
</reference>
<dbReference type="Proteomes" id="UP000694620">
    <property type="component" value="Chromosome 9"/>
</dbReference>
<name>A0A8C4SHY4_ERPCA</name>
<dbReference type="GeneTree" id="ENSGT00440000039164"/>
<dbReference type="SUPFAM" id="SSF47391">
    <property type="entry name" value="Dimerization-anchoring domain of cAMP-dependent PK regulatory subunit"/>
    <property type="match status" value="1"/>
</dbReference>
<dbReference type="SMART" id="SM00394">
    <property type="entry name" value="RIIa"/>
    <property type="match status" value="1"/>
</dbReference>
<reference evidence="2" key="2">
    <citation type="submission" date="2025-08" db="UniProtKB">
        <authorList>
            <consortium name="Ensembl"/>
        </authorList>
    </citation>
    <scope>IDENTIFICATION</scope>
</reference>
<dbReference type="Pfam" id="PF02197">
    <property type="entry name" value="RIIa"/>
    <property type="match status" value="1"/>
</dbReference>
<dbReference type="PANTHER" id="PTHR10699">
    <property type="entry name" value="NEUROMODULIN"/>
    <property type="match status" value="1"/>
</dbReference>
<feature type="domain" description="RIIa" evidence="1">
    <location>
        <begin position="14"/>
        <end position="51"/>
    </location>
</feature>
<organism evidence="2 3">
    <name type="scientific">Erpetoichthys calabaricus</name>
    <name type="common">Rope fish</name>
    <name type="synonym">Calamoichthys calabaricus</name>
    <dbReference type="NCBI Taxonomy" id="27687"/>
    <lineage>
        <taxon>Eukaryota</taxon>
        <taxon>Metazoa</taxon>
        <taxon>Chordata</taxon>
        <taxon>Craniata</taxon>
        <taxon>Vertebrata</taxon>
        <taxon>Euteleostomi</taxon>
        <taxon>Actinopterygii</taxon>
        <taxon>Polypteriformes</taxon>
        <taxon>Polypteridae</taxon>
        <taxon>Erpetoichthys</taxon>
    </lineage>
</organism>
<reference evidence="2" key="1">
    <citation type="submission" date="2021-06" db="EMBL/GenBank/DDBJ databases">
        <authorList>
            <consortium name="Wellcome Sanger Institute Data Sharing"/>
        </authorList>
    </citation>
    <scope>NUCLEOTIDE SEQUENCE [LARGE SCALE GENOMIC DNA]</scope>
</reference>
<dbReference type="PANTHER" id="PTHR10699:SF11">
    <property type="entry name" value="IGLOO, ISOFORM A"/>
    <property type="match status" value="1"/>
</dbReference>
<dbReference type="InterPro" id="IPR047579">
    <property type="entry name" value="DD_CABYR_SP17"/>
</dbReference>
<evidence type="ECO:0000259" key="1">
    <source>
        <dbReference type="SMART" id="SM00394"/>
    </source>
</evidence>
<dbReference type="Gene3D" id="1.20.890.10">
    <property type="entry name" value="cAMP-dependent protein kinase regulatory subunit, dimerization-anchoring domain"/>
    <property type="match status" value="1"/>
</dbReference>
<sequence length="168" mass="19297">MAVPLSNTNLRVPQGFGNVLEGLTREILREQPADIPTFAALYFKMLVKKRQGQRCHAMTFWVTRQCSLRPELPKKLNEQKCKKYETLHHSELKTNSHHPNQHIICHHGSHTLQLTSNRCTGSMCDICNSCLQNKRTICVCVKLAFTFVARVKCIELLCGRSQFKIYVL</sequence>
<keyword evidence="3" id="KW-1185">Reference proteome</keyword>
<dbReference type="InterPro" id="IPR003117">
    <property type="entry name" value="cAMP_dep_PK_reg_su_I/II_a/b"/>
</dbReference>
<protein>
    <recommendedName>
        <fullName evidence="1">RIIa domain-containing protein</fullName>
    </recommendedName>
</protein>
<dbReference type="Ensembl" id="ENSECRT00000017352.1">
    <property type="protein sequence ID" value="ENSECRP00000017030.1"/>
    <property type="gene ID" value="ENSECRG00000011331.1"/>
</dbReference>
<dbReference type="CDD" id="cd12100">
    <property type="entry name" value="DD_CABYR_SP17"/>
    <property type="match status" value="1"/>
</dbReference>
<dbReference type="GO" id="GO:0005516">
    <property type="term" value="F:calmodulin binding"/>
    <property type="evidence" value="ECO:0007669"/>
    <property type="project" value="TreeGrafter"/>
</dbReference>
<evidence type="ECO:0000313" key="3">
    <source>
        <dbReference type="Proteomes" id="UP000694620"/>
    </source>
</evidence>
<accession>A0A8C4SHY4</accession>
<evidence type="ECO:0000313" key="2">
    <source>
        <dbReference type="Ensembl" id="ENSECRP00000017030.1"/>
    </source>
</evidence>